<dbReference type="RefSeq" id="WP_203656921.1">
    <property type="nucleotide sequence ID" value="NZ_BAAAZM010000019.1"/>
</dbReference>
<dbReference type="InterPro" id="IPR007061">
    <property type="entry name" value="MST-like"/>
</dbReference>
<organism evidence="1 2">
    <name type="scientific">Actinocatenispora rupis</name>
    <dbReference type="NCBI Taxonomy" id="519421"/>
    <lineage>
        <taxon>Bacteria</taxon>
        <taxon>Bacillati</taxon>
        <taxon>Actinomycetota</taxon>
        <taxon>Actinomycetes</taxon>
        <taxon>Micromonosporales</taxon>
        <taxon>Micromonosporaceae</taxon>
        <taxon>Actinocatenispora</taxon>
    </lineage>
</organism>
<dbReference type="Proteomes" id="UP000612808">
    <property type="component" value="Unassembled WGS sequence"/>
</dbReference>
<sequence>MSWTAPEIERIDEPAVAGELDMFVGWLDTNRTALLHKCAGLTGEQLAQWAVPPSNLSLLGLVRHITDMERTWFRVRYRGEDVDKLYPGRDECFEAADPEHAERDLERLTAEWELSRKALDGAVLTDTFEWDGVGTMSLRWMLHHVIGEYARHLGHADLLRERIDGRTGL</sequence>
<proteinExistence type="predicted"/>
<dbReference type="EMBL" id="BOMB01000010">
    <property type="protein sequence ID" value="GID11131.1"/>
    <property type="molecule type" value="Genomic_DNA"/>
</dbReference>
<gene>
    <name evidence="1" type="ORF">Aru02nite_20200</name>
</gene>
<dbReference type="Gene3D" id="1.20.120.450">
    <property type="entry name" value="dinb family like domain"/>
    <property type="match status" value="1"/>
</dbReference>
<evidence type="ECO:0000313" key="2">
    <source>
        <dbReference type="Proteomes" id="UP000612808"/>
    </source>
</evidence>
<comment type="caution">
    <text evidence="1">The sequence shown here is derived from an EMBL/GenBank/DDBJ whole genome shotgun (WGS) entry which is preliminary data.</text>
</comment>
<dbReference type="InterPro" id="IPR034660">
    <property type="entry name" value="DinB/YfiT-like"/>
</dbReference>
<reference evidence="1" key="1">
    <citation type="submission" date="2021-01" db="EMBL/GenBank/DDBJ databases">
        <title>Whole genome shotgun sequence of Actinocatenispora rupis NBRC 107355.</title>
        <authorList>
            <person name="Komaki H."/>
            <person name="Tamura T."/>
        </authorList>
    </citation>
    <scope>NUCLEOTIDE SEQUENCE</scope>
    <source>
        <strain evidence="1">NBRC 107355</strain>
    </source>
</reference>
<dbReference type="AlphaFoldDB" id="A0A8J3J3V2"/>
<dbReference type="SUPFAM" id="SSF109854">
    <property type="entry name" value="DinB/YfiT-like putative metalloenzymes"/>
    <property type="match status" value="1"/>
</dbReference>
<accession>A0A8J3J3V2</accession>
<protein>
    <recommendedName>
        <fullName evidence="3">DinB superfamily protein</fullName>
    </recommendedName>
</protein>
<evidence type="ECO:0008006" key="3">
    <source>
        <dbReference type="Google" id="ProtNLM"/>
    </source>
</evidence>
<dbReference type="Pfam" id="PF04978">
    <property type="entry name" value="MST"/>
    <property type="match status" value="1"/>
</dbReference>
<evidence type="ECO:0000313" key="1">
    <source>
        <dbReference type="EMBL" id="GID11131.1"/>
    </source>
</evidence>
<keyword evidence="2" id="KW-1185">Reference proteome</keyword>
<name>A0A8J3J3V2_9ACTN</name>